<dbReference type="Gene3D" id="2.40.50.90">
    <property type="match status" value="1"/>
</dbReference>
<accession>A0A1W6ZXH3</accession>
<dbReference type="PROSITE" id="PS50830">
    <property type="entry name" value="TNASE_3"/>
    <property type="match status" value="1"/>
</dbReference>
<dbReference type="AlphaFoldDB" id="A0A1W6ZXH3"/>
<dbReference type="PANTHER" id="PTHR12302">
    <property type="entry name" value="EBNA2 BINDING PROTEIN P100"/>
    <property type="match status" value="1"/>
</dbReference>
<dbReference type="SUPFAM" id="SSF50199">
    <property type="entry name" value="Staphylococcal nuclease"/>
    <property type="match status" value="1"/>
</dbReference>
<evidence type="ECO:0000313" key="1">
    <source>
        <dbReference type="EMBL" id="ARQ02082.1"/>
    </source>
</evidence>
<proteinExistence type="predicted"/>
<reference evidence="1 2" key="1">
    <citation type="submission" date="2017-05" db="EMBL/GenBank/DDBJ databases">
        <title>Full genome sequence of Pseudorhodoplanes sinuspersici.</title>
        <authorList>
            <person name="Dastgheib S.M.M."/>
            <person name="Shavandi M."/>
            <person name="Tirandaz H."/>
        </authorList>
    </citation>
    <scope>NUCLEOTIDE SEQUENCE [LARGE SCALE GENOMIC DNA]</scope>
    <source>
        <strain evidence="1 2">RIPI110</strain>
    </source>
</reference>
<name>A0A1W6ZXH3_9HYPH</name>
<dbReference type="EMBL" id="CP021112">
    <property type="protein sequence ID" value="ARQ02082.1"/>
    <property type="molecule type" value="Genomic_DNA"/>
</dbReference>
<sequence length="194" mass="21038">MGSVVPFRRNPPPPARKAAPRGRRLLGIPVSIVFIGGVIGAVVLLRPLIDPKPTAMTSPVTVIDGDSLRTGPETIRILNIDAPELHQSCRDEQGREWPCGRAARRRLAELTAKGDVACTSQGRDRFGRTLATCTAKGVDDIGAVMVREGLAVNFGGETGPYASIEDDARIAKRGLWRGSFERPQAWRDAHPRQN</sequence>
<organism evidence="1 2">
    <name type="scientific">Pseudorhodoplanes sinuspersici</name>
    <dbReference type="NCBI Taxonomy" id="1235591"/>
    <lineage>
        <taxon>Bacteria</taxon>
        <taxon>Pseudomonadati</taxon>
        <taxon>Pseudomonadota</taxon>
        <taxon>Alphaproteobacteria</taxon>
        <taxon>Hyphomicrobiales</taxon>
        <taxon>Pseudorhodoplanes</taxon>
    </lineage>
</organism>
<protein>
    <submittedName>
        <fullName evidence="1">Uncharacterized protein</fullName>
    </submittedName>
</protein>
<evidence type="ECO:0000313" key="2">
    <source>
        <dbReference type="Proteomes" id="UP000194137"/>
    </source>
</evidence>
<dbReference type="PANTHER" id="PTHR12302:SF26">
    <property type="entry name" value="BLR1266 PROTEIN"/>
    <property type="match status" value="1"/>
</dbReference>
<dbReference type="KEGG" id="psin:CAK95_25520"/>
<dbReference type="InterPro" id="IPR035437">
    <property type="entry name" value="SNase_OB-fold_sf"/>
</dbReference>
<dbReference type="Proteomes" id="UP000194137">
    <property type="component" value="Chromosome"/>
</dbReference>
<keyword evidence="2" id="KW-1185">Reference proteome</keyword>
<dbReference type="Pfam" id="PF00565">
    <property type="entry name" value="SNase"/>
    <property type="match status" value="1"/>
</dbReference>
<dbReference type="OrthoDB" id="9805504at2"/>
<dbReference type="STRING" id="1235591.CAK95_25520"/>
<dbReference type="InterPro" id="IPR016071">
    <property type="entry name" value="Staphylococal_nuclease_OB-fold"/>
</dbReference>
<dbReference type="SMART" id="SM00318">
    <property type="entry name" value="SNc"/>
    <property type="match status" value="1"/>
</dbReference>
<dbReference type="RefSeq" id="WP_086090475.1">
    <property type="nucleotide sequence ID" value="NZ_CP021112.1"/>
</dbReference>
<gene>
    <name evidence="1" type="ORF">CAK95_25520</name>
</gene>